<feature type="signal peptide" evidence="1">
    <location>
        <begin position="1"/>
        <end position="19"/>
    </location>
</feature>
<accession>A0A5J9VIE0</accession>
<evidence type="ECO:0000313" key="3">
    <source>
        <dbReference type="Proteomes" id="UP000324897"/>
    </source>
</evidence>
<keyword evidence="1" id="KW-0732">Signal</keyword>
<reference evidence="2 3" key="1">
    <citation type="journal article" date="2019" name="Sci. Rep.">
        <title>A high-quality genome of Eragrostis curvula grass provides insights into Poaceae evolution and supports new strategies to enhance forage quality.</title>
        <authorList>
            <person name="Carballo J."/>
            <person name="Santos B.A.C.M."/>
            <person name="Zappacosta D."/>
            <person name="Garbus I."/>
            <person name="Selva J.P."/>
            <person name="Gallo C.A."/>
            <person name="Diaz A."/>
            <person name="Albertini E."/>
            <person name="Caccamo M."/>
            <person name="Echenique V."/>
        </authorList>
    </citation>
    <scope>NUCLEOTIDE SEQUENCE [LARGE SCALE GENOMIC DNA]</scope>
    <source>
        <strain evidence="3">cv. Victoria</strain>
        <tissue evidence="2">Leaf</tissue>
    </source>
</reference>
<evidence type="ECO:0000256" key="1">
    <source>
        <dbReference type="SAM" id="SignalP"/>
    </source>
</evidence>
<organism evidence="2 3">
    <name type="scientific">Eragrostis curvula</name>
    <name type="common">weeping love grass</name>
    <dbReference type="NCBI Taxonomy" id="38414"/>
    <lineage>
        <taxon>Eukaryota</taxon>
        <taxon>Viridiplantae</taxon>
        <taxon>Streptophyta</taxon>
        <taxon>Embryophyta</taxon>
        <taxon>Tracheophyta</taxon>
        <taxon>Spermatophyta</taxon>
        <taxon>Magnoliopsida</taxon>
        <taxon>Liliopsida</taxon>
        <taxon>Poales</taxon>
        <taxon>Poaceae</taxon>
        <taxon>PACMAD clade</taxon>
        <taxon>Chloridoideae</taxon>
        <taxon>Eragrostideae</taxon>
        <taxon>Eragrostidinae</taxon>
        <taxon>Eragrostis</taxon>
    </lineage>
</organism>
<name>A0A5J9VIE0_9POAL</name>
<gene>
    <name evidence="2" type="ORF">EJB05_18028</name>
</gene>
<keyword evidence="3" id="KW-1185">Reference proteome</keyword>
<feature type="chain" id="PRO_5023908815" evidence="1">
    <location>
        <begin position="20"/>
        <end position="63"/>
    </location>
</feature>
<dbReference type="AlphaFoldDB" id="A0A5J9VIE0"/>
<dbReference type="Gramene" id="TVU36112">
    <property type="protein sequence ID" value="TVU36112"/>
    <property type="gene ID" value="EJB05_18028"/>
</dbReference>
<comment type="caution">
    <text evidence="2">The sequence shown here is derived from an EMBL/GenBank/DDBJ whole genome shotgun (WGS) entry which is preliminary data.</text>
</comment>
<sequence>MGVVGFLLAVILNPGTTSCSLLGSDMECLPLAIGPRGPTDDDDECEGRLDQFLNGLETKDGLK</sequence>
<dbReference type="Proteomes" id="UP000324897">
    <property type="component" value="Unassembled WGS sequence"/>
</dbReference>
<dbReference type="EMBL" id="RWGY01000009">
    <property type="protein sequence ID" value="TVU36112.1"/>
    <property type="molecule type" value="Genomic_DNA"/>
</dbReference>
<evidence type="ECO:0000313" key="2">
    <source>
        <dbReference type="EMBL" id="TVU36112.1"/>
    </source>
</evidence>
<proteinExistence type="predicted"/>
<protein>
    <submittedName>
        <fullName evidence="2">Uncharacterized protein</fullName>
    </submittedName>
</protein>